<evidence type="ECO:0000313" key="16">
    <source>
        <dbReference type="Proteomes" id="UP000185944"/>
    </source>
</evidence>
<dbReference type="RefSeq" id="XP_067545453.1">
    <property type="nucleotide sequence ID" value="XM_067687745.1"/>
</dbReference>
<dbReference type="PANTHER" id="PTHR45977:SF4">
    <property type="entry name" value="RING-TYPE DOMAIN-CONTAINING PROTEIN"/>
    <property type="match status" value="1"/>
</dbReference>
<dbReference type="GO" id="GO:0061630">
    <property type="term" value="F:ubiquitin protein ligase activity"/>
    <property type="evidence" value="ECO:0007669"/>
    <property type="project" value="UniProtKB-EC"/>
</dbReference>
<feature type="transmembrane region" description="Helical" evidence="13">
    <location>
        <begin position="120"/>
        <end position="141"/>
    </location>
</feature>
<keyword evidence="10 13" id="KW-1133">Transmembrane helix</keyword>
<evidence type="ECO:0000256" key="10">
    <source>
        <dbReference type="ARBA" id="ARBA00022989"/>
    </source>
</evidence>
<evidence type="ECO:0000256" key="11">
    <source>
        <dbReference type="ARBA" id="ARBA00023136"/>
    </source>
</evidence>
<dbReference type="Pfam" id="PF13639">
    <property type="entry name" value="zf-RING_2"/>
    <property type="match status" value="1"/>
</dbReference>
<feature type="transmembrane region" description="Helical" evidence="13">
    <location>
        <begin position="161"/>
        <end position="183"/>
    </location>
</feature>
<protein>
    <recommendedName>
        <fullName evidence="3">RING-type E3 ubiquitin transferase</fullName>
        <ecNumber evidence="3">2.3.2.27</ecNumber>
    </recommendedName>
</protein>
<dbReference type="EC" id="2.3.2.27" evidence="3"/>
<keyword evidence="7 12" id="KW-0863">Zinc-finger</keyword>
<dbReference type="EMBL" id="LTDL01000014">
    <property type="protein sequence ID" value="OAG31852.1"/>
    <property type="molecule type" value="Genomic_DNA"/>
</dbReference>
<evidence type="ECO:0000256" key="7">
    <source>
        <dbReference type="ARBA" id="ARBA00022771"/>
    </source>
</evidence>
<evidence type="ECO:0000256" key="4">
    <source>
        <dbReference type="ARBA" id="ARBA00022679"/>
    </source>
</evidence>
<dbReference type="PANTHER" id="PTHR45977">
    <property type="entry name" value="TARGET OF ERK KINASE MPK-1"/>
    <property type="match status" value="1"/>
</dbReference>
<evidence type="ECO:0000313" key="15">
    <source>
        <dbReference type="EMBL" id="OAG31852.1"/>
    </source>
</evidence>
<dbReference type="GO" id="GO:0016567">
    <property type="term" value="P:protein ubiquitination"/>
    <property type="evidence" value="ECO:0007669"/>
    <property type="project" value="TreeGrafter"/>
</dbReference>
<dbReference type="VEuPathDB" id="MicrosporidiaDB:NEDG_00327"/>
<proteinExistence type="predicted"/>
<feature type="transmembrane region" description="Helical" evidence="13">
    <location>
        <begin position="79"/>
        <end position="99"/>
    </location>
</feature>
<dbReference type="Gene3D" id="3.30.40.10">
    <property type="entry name" value="Zinc/RING finger domain, C3HC4 (zinc finger)"/>
    <property type="match status" value="1"/>
</dbReference>
<dbReference type="GO" id="GO:0008270">
    <property type="term" value="F:zinc ion binding"/>
    <property type="evidence" value="ECO:0007669"/>
    <property type="project" value="UniProtKB-KW"/>
</dbReference>
<keyword evidence="9" id="KW-0862">Zinc</keyword>
<dbReference type="InterPro" id="IPR001841">
    <property type="entry name" value="Znf_RING"/>
</dbReference>
<keyword evidence="5 13" id="KW-0812">Transmembrane</keyword>
<name>A0A177EL76_9MICR</name>
<evidence type="ECO:0000256" key="9">
    <source>
        <dbReference type="ARBA" id="ARBA00022833"/>
    </source>
</evidence>
<keyword evidence="4" id="KW-0808">Transferase</keyword>
<feature type="domain" description="RING-type" evidence="14">
    <location>
        <begin position="208"/>
        <end position="249"/>
    </location>
</feature>
<accession>A0A177EL76</accession>
<sequence length="263" mass="30390">MESAMIEERRVPSTVIVMESPIGSPDFRAERLRRLIDGVTQTSFVRMLSIASVGFKAFQIAINLIALQLTRAEPVQTPFRLFIVVYTLFVAVHSGSFLYRHWRYIFEKEPLDFIQGAEATLFNNLLDLFTLFLYFIGFKWLQEYQSGKDEVPLLYYLTKIWVFYGIVVLLAPVFSIVIILILLNYVRPNLPVLEYTVGGKIKEEDAQCTICFSQYIAKEKVRALPCKHHFHMSCIDEWFRIDDVCPLCKRPVNPLYDIVGAGI</sequence>
<evidence type="ECO:0000256" key="1">
    <source>
        <dbReference type="ARBA" id="ARBA00000900"/>
    </source>
</evidence>
<dbReference type="SMART" id="SM00184">
    <property type="entry name" value="RING"/>
    <property type="match status" value="1"/>
</dbReference>
<dbReference type="OrthoDB" id="8062037at2759"/>
<dbReference type="Proteomes" id="UP000185944">
    <property type="component" value="Unassembled WGS sequence"/>
</dbReference>
<dbReference type="GO" id="GO:0006511">
    <property type="term" value="P:ubiquitin-dependent protein catabolic process"/>
    <property type="evidence" value="ECO:0007669"/>
    <property type="project" value="TreeGrafter"/>
</dbReference>
<evidence type="ECO:0000256" key="6">
    <source>
        <dbReference type="ARBA" id="ARBA00022723"/>
    </source>
</evidence>
<dbReference type="PROSITE" id="PS50089">
    <property type="entry name" value="ZF_RING_2"/>
    <property type="match status" value="1"/>
</dbReference>
<keyword evidence="6" id="KW-0479">Metal-binding</keyword>
<organism evidence="15 16">
    <name type="scientific">Nematocida displodere</name>
    <dbReference type="NCBI Taxonomy" id="1805483"/>
    <lineage>
        <taxon>Eukaryota</taxon>
        <taxon>Fungi</taxon>
        <taxon>Fungi incertae sedis</taxon>
        <taxon>Microsporidia</taxon>
        <taxon>Nematocida</taxon>
    </lineage>
</organism>
<dbReference type="AlphaFoldDB" id="A0A177EL76"/>
<evidence type="ECO:0000256" key="13">
    <source>
        <dbReference type="SAM" id="Phobius"/>
    </source>
</evidence>
<evidence type="ECO:0000256" key="2">
    <source>
        <dbReference type="ARBA" id="ARBA00004141"/>
    </source>
</evidence>
<keyword evidence="16" id="KW-1185">Reference proteome</keyword>
<evidence type="ECO:0000256" key="3">
    <source>
        <dbReference type="ARBA" id="ARBA00012483"/>
    </source>
</evidence>
<comment type="caution">
    <text evidence="15">The sequence shown here is derived from an EMBL/GenBank/DDBJ whole genome shotgun (WGS) entry which is preliminary data.</text>
</comment>
<dbReference type="SUPFAM" id="SSF57850">
    <property type="entry name" value="RING/U-box"/>
    <property type="match status" value="1"/>
</dbReference>
<evidence type="ECO:0000259" key="14">
    <source>
        <dbReference type="PROSITE" id="PS50089"/>
    </source>
</evidence>
<evidence type="ECO:0000256" key="8">
    <source>
        <dbReference type="ARBA" id="ARBA00022786"/>
    </source>
</evidence>
<comment type="catalytic activity">
    <reaction evidence="1">
        <text>S-ubiquitinyl-[E2 ubiquitin-conjugating enzyme]-L-cysteine + [acceptor protein]-L-lysine = [E2 ubiquitin-conjugating enzyme]-L-cysteine + N(6)-ubiquitinyl-[acceptor protein]-L-lysine.</text>
        <dbReference type="EC" id="2.3.2.27"/>
    </reaction>
</comment>
<keyword evidence="8" id="KW-0833">Ubl conjugation pathway</keyword>
<dbReference type="InterPro" id="IPR013083">
    <property type="entry name" value="Znf_RING/FYVE/PHD"/>
</dbReference>
<keyword evidence="11 13" id="KW-0472">Membrane</keyword>
<gene>
    <name evidence="15" type="ORF">NEDG_00327</name>
</gene>
<feature type="transmembrane region" description="Helical" evidence="13">
    <location>
        <begin position="44"/>
        <end position="67"/>
    </location>
</feature>
<reference evidence="15 16" key="1">
    <citation type="submission" date="2016-02" db="EMBL/GenBank/DDBJ databases">
        <title>Discovery of a natural microsporidian pathogen with a broad tissue tropism in Caenorhabditis elegans.</title>
        <authorList>
            <person name="Luallen R.J."/>
            <person name="Reinke A.W."/>
            <person name="Tong L."/>
            <person name="Botts M.R."/>
            <person name="Felix M.-A."/>
            <person name="Troemel E.R."/>
        </authorList>
    </citation>
    <scope>NUCLEOTIDE SEQUENCE [LARGE SCALE GENOMIC DNA]</scope>
    <source>
        <strain evidence="15 16">JUm2807</strain>
    </source>
</reference>
<comment type="subcellular location">
    <subcellularLocation>
        <location evidence="2">Membrane</location>
        <topology evidence="2">Multi-pass membrane protein</topology>
    </subcellularLocation>
</comment>
<evidence type="ECO:0000256" key="12">
    <source>
        <dbReference type="PROSITE-ProRule" id="PRU00175"/>
    </source>
</evidence>
<dbReference type="GeneID" id="93646677"/>
<dbReference type="GO" id="GO:0016020">
    <property type="term" value="C:membrane"/>
    <property type="evidence" value="ECO:0007669"/>
    <property type="project" value="UniProtKB-SubCell"/>
</dbReference>
<evidence type="ECO:0000256" key="5">
    <source>
        <dbReference type="ARBA" id="ARBA00022692"/>
    </source>
</evidence>
<dbReference type="STRING" id="1805483.A0A177EL76"/>